<dbReference type="Pfam" id="PF10604">
    <property type="entry name" value="Polyketide_cyc2"/>
    <property type="match status" value="1"/>
</dbReference>
<reference evidence="1 2" key="1">
    <citation type="submission" date="2015-02" db="EMBL/GenBank/DDBJ databases">
        <authorList>
            <person name="Ju K.-S."/>
            <person name="Doroghazi J.R."/>
            <person name="Metcalf W."/>
        </authorList>
    </citation>
    <scope>NUCLEOTIDE SEQUENCE [LARGE SCALE GENOMIC DNA]</scope>
    <source>
        <strain evidence="1 2">ATCC 31215</strain>
    </source>
</reference>
<sequence>MGQVQATTERTYDAAPERVYEALADYQVTRPKLLPAQYSEYEVRVGGTGAGTQVHWRLQATEKRVRDCLFTVSAPEPDQLVEKDANSSMVITWTVAAEGEGRTKVTVTATWQGATGIGGFFERTFAPKGLNRIHDQVLANLAAEVR</sequence>
<evidence type="ECO:0000313" key="1">
    <source>
        <dbReference type="EMBL" id="KJS60336.1"/>
    </source>
</evidence>
<dbReference type="PIRSF" id="PIRSF017371">
    <property type="entry name" value="UCP017371"/>
    <property type="match status" value="1"/>
</dbReference>
<evidence type="ECO:0000313" key="2">
    <source>
        <dbReference type="Proteomes" id="UP000033699"/>
    </source>
</evidence>
<dbReference type="SUPFAM" id="SSF55961">
    <property type="entry name" value="Bet v1-like"/>
    <property type="match status" value="1"/>
</dbReference>
<accession>A0A0F2TCU8</accession>
<dbReference type="EMBL" id="JZKH01000045">
    <property type="protein sequence ID" value="KJS60336.1"/>
    <property type="molecule type" value="Genomic_DNA"/>
</dbReference>
<protein>
    <submittedName>
        <fullName evidence="1">Polyketide cyclase</fullName>
    </submittedName>
</protein>
<dbReference type="Proteomes" id="UP000033699">
    <property type="component" value="Unassembled WGS sequence"/>
</dbReference>
<dbReference type="InterPro" id="IPR019587">
    <property type="entry name" value="Polyketide_cyclase/dehydratase"/>
</dbReference>
<dbReference type="OrthoDB" id="288089at2"/>
<dbReference type="AlphaFoldDB" id="A0A0F2TCU8"/>
<proteinExistence type="predicted"/>
<dbReference type="InterPro" id="IPR014488">
    <property type="entry name" value="UCP017371"/>
</dbReference>
<organism evidence="1 2">
    <name type="scientific">Streptomyces rubellomurinus (strain ATCC 31215)</name>
    <dbReference type="NCBI Taxonomy" id="359131"/>
    <lineage>
        <taxon>Bacteria</taxon>
        <taxon>Bacillati</taxon>
        <taxon>Actinomycetota</taxon>
        <taxon>Actinomycetes</taxon>
        <taxon>Kitasatosporales</taxon>
        <taxon>Streptomycetaceae</taxon>
        <taxon>Streptomyces</taxon>
    </lineage>
</organism>
<dbReference type="InterPro" id="IPR023393">
    <property type="entry name" value="START-like_dom_sf"/>
</dbReference>
<dbReference type="PATRIC" id="fig|359131.3.peg.5177"/>
<keyword evidence="2" id="KW-1185">Reference proteome</keyword>
<name>A0A0F2TCU8_STRR3</name>
<dbReference type="Gene3D" id="3.30.530.20">
    <property type="match status" value="1"/>
</dbReference>
<comment type="caution">
    <text evidence="1">The sequence shown here is derived from an EMBL/GenBank/DDBJ whole genome shotgun (WGS) entry which is preliminary data.</text>
</comment>
<dbReference type="RefSeq" id="WP_045699392.1">
    <property type="nucleotide sequence ID" value="NZ_JZKH01000045.1"/>
</dbReference>
<gene>
    <name evidence="1" type="ORF">VM95_21575</name>
</gene>